<evidence type="ECO:0000313" key="1">
    <source>
        <dbReference type="EMBL" id="KAI5680145.1"/>
    </source>
</evidence>
<dbReference type="EMBL" id="CM044701">
    <property type="protein sequence ID" value="KAI5680145.1"/>
    <property type="molecule type" value="Genomic_DNA"/>
</dbReference>
<protein>
    <submittedName>
        <fullName evidence="1">Uncharacterized protein</fullName>
    </submittedName>
</protein>
<dbReference type="Proteomes" id="UP001060085">
    <property type="component" value="Linkage Group LG01"/>
</dbReference>
<accession>A0ACC0C5I8</accession>
<keyword evidence="2" id="KW-1185">Reference proteome</keyword>
<sequence length="188" mass="21225">MPVAYDSLSSAGGPNLVRSRSQSITAVCRPWREFFSHPSSYSIPHGLGEFTSRLRRNLSHFRVNYVTIMLLIVFLSLLWHPISMIVFLVTFVAWWFLYLNRDEPLVVFGRMVDDRVVLVVLWILTIVCLVLTGVWLNVLVSLLIGIGIVVLHGTFRNTEDLFLDEEEAAAAAGRGGLFSIVDATRARF</sequence>
<proteinExistence type="predicted"/>
<evidence type="ECO:0000313" key="2">
    <source>
        <dbReference type="Proteomes" id="UP001060085"/>
    </source>
</evidence>
<name>A0ACC0C5I8_CATRO</name>
<organism evidence="1 2">
    <name type="scientific">Catharanthus roseus</name>
    <name type="common">Madagascar periwinkle</name>
    <name type="synonym">Vinca rosea</name>
    <dbReference type="NCBI Taxonomy" id="4058"/>
    <lineage>
        <taxon>Eukaryota</taxon>
        <taxon>Viridiplantae</taxon>
        <taxon>Streptophyta</taxon>
        <taxon>Embryophyta</taxon>
        <taxon>Tracheophyta</taxon>
        <taxon>Spermatophyta</taxon>
        <taxon>Magnoliopsida</taxon>
        <taxon>eudicotyledons</taxon>
        <taxon>Gunneridae</taxon>
        <taxon>Pentapetalae</taxon>
        <taxon>asterids</taxon>
        <taxon>lamiids</taxon>
        <taxon>Gentianales</taxon>
        <taxon>Apocynaceae</taxon>
        <taxon>Rauvolfioideae</taxon>
        <taxon>Vinceae</taxon>
        <taxon>Catharanthinae</taxon>
        <taxon>Catharanthus</taxon>
    </lineage>
</organism>
<gene>
    <name evidence="1" type="ORF">M9H77_01372</name>
</gene>
<reference evidence="2" key="1">
    <citation type="journal article" date="2023" name="Nat. Plants">
        <title>Single-cell RNA sequencing provides a high-resolution roadmap for understanding the multicellular compartmentation of specialized metabolism.</title>
        <authorList>
            <person name="Sun S."/>
            <person name="Shen X."/>
            <person name="Li Y."/>
            <person name="Li Y."/>
            <person name="Wang S."/>
            <person name="Li R."/>
            <person name="Zhang H."/>
            <person name="Shen G."/>
            <person name="Guo B."/>
            <person name="Wei J."/>
            <person name="Xu J."/>
            <person name="St-Pierre B."/>
            <person name="Chen S."/>
            <person name="Sun C."/>
        </authorList>
    </citation>
    <scope>NUCLEOTIDE SEQUENCE [LARGE SCALE GENOMIC DNA]</scope>
</reference>
<comment type="caution">
    <text evidence="1">The sequence shown here is derived from an EMBL/GenBank/DDBJ whole genome shotgun (WGS) entry which is preliminary data.</text>
</comment>